<reference evidence="2 3" key="1">
    <citation type="submission" date="2022-05" db="EMBL/GenBank/DDBJ databases">
        <authorList>
            <consortium name="Genoscope - CEA"/>
            <person name="William W."/>
        </authorList>
    </citation>
    <scope>NUCLEOTIDE SEQUENCE [LARGE SCALE GENOMIC DNA]</scope>
</reference>
<accession>A0ABN8SZ18</accession>
<name>A0ABN8SZ18_9CNID</name>
<dbReference type="EMBL" id="CALNXI010004531">
    <property type="protein sequence ID" value="CAH3196009.1"/>
    <property type="molecule type" value="Genomic_DNA"/>
</dbReference>
<comment type="caution">
    <text evidence="2">The sequence shown here is derived from an EMBL/GenBank/DDBJ whole genome shotgun (WGS) entry which is preliminary data.</text>
</comment>
<keyword evidence="3" id="KW-1185">Reference proteome</keyword>
<dbReference type="EMBL" id="CALNXI010001890">
    <property type="protein sequence ID" value="CAH3179095.1"/>
    <property type="molecule type" value="Genomic_DNA"/>
</dbReference>
<gene>
    <name evidence="1" type="ORF">PEVE_00012144</name>
    <name evidence="2" type="ORF">PEVE_00031604</name>
</gene>
<protein>
    <submittedName>
        <fullName evidence="2">Uncharacterized protein</fullName>
    </submittedName>
</protein>
<sequence length="169" mass="19525">MGSDLPFKLNMLKRWKFFLKGKDKFASSRKQGRRQSMDGKEECIRNDTVMFHALISRRTGRRSSFDSSEISSATSNLNSCLRFQERLVRRQLSLTSGAVEKELFYTRRIDFTSRELTLGTHFDLFIEENTQENSDRFPCKLVTNNAMITDSDTRIVDGLLTTTLCSTEL</sequence>
<evidence type="ECO:0000313" key="1">
    <source>
        <dbReference type="EMBL" id="CAH3179095.1"/>
    </source>
</evidence>
<dbReference type="Proteomes" id="UP001159427">
    <property type="component" value="Unassembled WGS sequence"/>
</dbReference>
<proteinExistence type="predicted"/>
<evidence type="ECO:0000313" key="3">
    <source>
        <dbReference type="Proteomes" id="UP001159427"/>
    </source>
</evidence>
<evidence type="ECO:0000313" key="2">
    <source>
        <dbReference type="EMBL" id="CAH3196009.1"/>
    </source>
</evidence>
<organism evidence="2 3">
    <name type="scientific">Porites evermanni</name>
    <dbReference type="NCBI Taxonomy" id="104178"/>
    <lineage>
        <taxon>Eukaryota</taxon>
        <taxon>Metazoa</taxon>
        <taxon>Cnidaria</taxon>
        <taxon>Anthozoa</taxon>
        <taxon>Hexacorallia</taxon>
        <taxon>Scleractinia</taxon>
        <taxon>Fungiina</taxon>
        <taxon>Poritidae</taxon>
        <taxon>Porites</taxon>
    </lineage>
</organism>